<evidence type="ECO:0000256" key="4">
    <source>
        <dbReference type="ARBA" id="ARBA00022618"/>
    </source>
</evidence>
<keyword evidence="7 12" id="KW-0573">Peptidoglycan synthesis</keyword>
<evidence type="ECO:0000313" key="15">
    <source>
        <dbReference type="Proteomes" id="UP000093044"/>
    </source>
</evidence>
<dbReference type="Proteomes" id="UP000093044">
    <property type="component" value="Chromosome"/>
</dbReference>
<keyword evidence="15" id="KW-1185">Reference proteome</keyword>
<dbReference type="OrthoDB" id="9803760at2"/>
<dbReference type="RefSeq" id="WP_066744700.1">
    <property type="nucleotide sequence ID" value="NZ_CP016757.1"/>
</dbReference>
<comment type="similarity">
    <text evidence="10 12">Belongs to the EPSP synthase family. MurA subfamily.</text>
</comment>
<evidence type="ECO:0000256" key="6">
    <source>
        <dbReference type="ARBA" id="ARBA00022960"/>
    </source>
</evidence>
<comment type="caution">
    <text evidence="12">Lacks conserved residue(s) required for the propagation of feature annotation.</text>
</comment>
<feature type="binding site" evidence="12">
    <location>
        <position position="336"/>
    </location>
    <ligand>
        <name>UDP-N-acetyl-alpha-D-glucosamine</name>
        <dbReference type="ChEBI" id="CHEBI:57705"/>
    </ligand>
</feature>
<proteinExistence type="inferred from homology"/>
<dbReference type="FunFam" id="3.65.10.10:FF:000001">
    <property type="entry name" value="UDP-N-acetylglucosamine 1-carboxyvinyltransferase"/>
    <property type="match status" value="1"/>
</dbReference>
<dbReference type="GO" id="GO:0071555">
    <property type="term" value="P:cell wall organization"/>
    <property type="evidence" value="ECO:0007669"/>
    <property type="project" value="UniProtKB-KW"/>
</dbReference>
<feature type="binding site" evidence="12">
    <location>
        <position position="314"/>
    </location>
    <ligand>
        <name>UDP-N-acetyl-alpha-D-glucosamine</name>
        <dbReference type="ChEBI" id="CHEBI:57705"/>
    </ligand>
</feature>
<dbReference type="EMBL" id="CP016757">
    <property type="protein sequence ID" value="ANZ45026.1"/>
    <property type="molecule type" value="Genomic_DNA"/>
</dbReference>
<sequence>METHGLKKLAEKMIIRGGKRLSGTISVQGAKNAALPVMAASILLKGESLKLEGVPDLYDIHTMCDLLRHLGAKVDFNDHCMTIDVPEELNCETPVELVRKMRASSLVLGPLVARCGRALLPLPGGCVLGSRPLDFHLKGLAKMGAEIELKGGAVTATAGRLKGATITLDFPSVGATENLMMAAALAEGTTFIENAAKEPEIVNLAEILRLMGAPVKGDGTETIRVTGMDSLHSASGEIIPDRIEAATYLMAGVITNGSVTVKGISANYMEAILNKLQEAGVEIDVFGSEITAKWVAPLKGVTIKTMPYPGFPTDTQPQLMAVLTLAGGTSVVHESVFDSRLLHINEFKKMGAKIEVQDNIAIVTGVGKLNGAEVHSSNLRAGAALILLGLATEEETMICDLQHVWRGYEGLVDKLRALGADISFAE</sequence>
<feature type="binding site" evidence="12">
    <location>
        <position position="102"/>
    </location>
    <ligand>
        <name>UDP-N-acetyl-alpha-D-glucosamine</name>
        <dbReference type="ChEBI" id="CHEBI:57705"/>
    </ligand>
</feature>
<keyword evidence="9 12" id="KW-0961">Cell wall biogenesis/degradation</keyword>
<evidence type="ECO:0000256" key="11">
    <source>
        <dbReference type="ARBA" id="ARBA00047527"/>
    </source>
</evidence>
<dbReference type="NCBIfam" id="TIGR01072">
    <property type="entry name" value="murA"/>
    <property type="match status" value="1"/>
</dbReference>
<protein>
    <recommendedName>
        <fullName evidence="12">UDP-N-acetylglucosamine 1-carboxyvinyltransferase</fullName>
        <ecNumber evidence="12">2.5.1.7</ecNumber>
    </recommendedName>
    <alternativeName>
        <fullName evidence="12">Enoylpyruvate transferase</fullName>
    </alternativeName>
    <alternativeName>
        <fullName evidence="12">UDP-N-acetylglucosamine enolpyruvyl transferase</fullName>
        <shortName evidence="12">EPT</shortName>
    </alternativeName>
</protein>
<keyword evidence="8 12" id="KW-0131">Cell cycle</keyword>
<dbReference type="SUPFAM" id="SSF55205">
    <property type="entry name" value="EPT/RTPC-like"/>
    <property type="match status" value="1"/>
</dbReference>
<dbReference type="AlphaFoldDB" id="A0A1B2I4Y6"/>
<evidence type="ECO:0000256" key="3">
    <source>
        <dbReference type="ARBA" id="ARBA00022490"/>
    </source>
</evidence>
<comment type="pathway">
    <text evidence="2 12">Cell wall biogenesis; peptidoglycan biosynthesis.</text>
</comment>
<dbReference type="STRING" id="1197717.BED41_08005"/>
<dbReference type="GO" id="GO:0008360">
    <property type="term" value="P:regulation of cell shape"/>
    <property type="evidence" value="ECO:0007669"/>
    <property type="project" value="UniProtKB-KW"/>
</dbReference>
<keyword evidence="5 12" id="KW-0808">Transferase</keyword>
<feature type="binding site" evidence="12">
    <location>
        <begin position="31"/>
        <end position="32"/>
    </location>
    <ligand>
        <name>phosphoenolpyruvate</name>
        <dbReference type="ChEBI" id="CHEBI:58702"/>
    </ligand>
</feature>
<dbReference type="NCBIfam" id="NF006873">
    <property type="entry name" value="PRK09369.1"/>
    <property type="match status" value="1"/>
</dbReference>
<dbReference type="InterPro" id="IPR036968">
    <property type="entry name" value="Enolpyruvate_Tfrase_sf"/>
</dbReference>
<evidence type="ECO:0000256" key="12">
    <source>
        <dbReference type="HAMAP-Rule" id="MF_00111"/>
    </source>
</evidence>
<dbReference type="PANTHER" id="PTHR43783">
    <property type="entry name" value="UDP-N-ACETYLGLUCOSAMINE 1-CARBOXYVINYLTRANSFERASE"/>
    <property type="match status" value="1"/>
</dbReference>
<gene>
    <name evidence="12" type="primary">murA</name>
    <name evidence="14" type="ORF">BED41_08005</name>
</gene>
<dbReference type="Gene3D" id="3.65.10.10">
    <property type="entry name" value="Enolpyruvate transferase domain"/>
    <property type="match status" value="2"/>
</dbReference>
<dbReference type="GO" id="GO:0009252">
    <property type="term" value="P:peptidoglycan biosynthetic process"/>
    <property type="evidence" value="ECO:0007669"/>
    <property type="project" value="UniProtKB-UniRule"/>
</dbReference>
<dbReference type="InterPro" id="IPR005750">
    <property type="entry name" value="UDP_GlcNAc_COvinyl_MurA"/>
</dbReference>
<keyword evidence="12" id="KW-0670">Pyruvate</keyword>
<evidence type="ECO:0000256" key="7">
    <source>
        <dbReference type="ARBA" id="ARBA00022984"/>
    </source>
</evidence>
<organism evidence="14 15">
    <name type="scientific">Cloacibacillus porcorum</name>
    <dbReference type="NCBI Taxonomy" id="1197717"/>
    <lineage>
        <taxon>Bacteria</taxon>
        <taxon>Thermotogati</taxon>
        <taxon>Synergistota</taxon>
        <taxon>Synergistia</taxon>
        <taxon>Synergistales</taxon>
        <taxon>Synergistaceae</taxon>
        <taxon>Cloacibacillus</taxon>
    </lineage>
</organism>
<evidence type="ECO:0000256" key="8">
    <source>
        <dbReference type="ARBA" id="ARBA00023306"/>
    </source>
</evidence>
<dbReference type="HAMAP" id="MF_00111">
    <property type="entry name" value="MurA"/>
    <property type="match status" value="1"/>
</dbReference>
<evidence type="ECO:0000256" key="10">
    <source>
        <dbReference type="ARBA" id="ARBA00038367"/>
    </source>
</evidence>
<name>A0A1B2I4Y6_9BACT</name>
<evidence type="ECO:0000256" key="2">
    <source>
        <dbReference type="ARBA" id="ARBA00004752"/>
    </source>
</evidence>
<comment type="catalytic activity">
    <reaction evidence="11 12">
        <text>phosphoenolpyruvate + UDP-N-acetyl-alpha-D-glucosamine = UDP-N-acetyl-3-O-(1-carboxyvinyl)-alpha-D-glucosamine + phosphate</text>
        <dbReference type="Rhea" id="RHEA:18681"/>
        <dbReference type="ChEBI" id="CHEBI:43474"/>
        <dbReference type="ChEBI" id="CHEBI:57705"/>
        <dbReference type="ChEBI" id="CHEBI:58702"/>
        <dbReference type="ChEBI" id="CHEBI:68483"/>
        <dbReference type="EC" id="2.5.1.7"/>
    </reaction>
</comment>
<dbReference type="GO" id="GO:0008760">
    <property type="term" value="F:UDP-N-acetylglucosamine 1-carboxyvinyltransferase activity"/>
    <property type="evidence" value="ECO:0007669"/>
    <property type="project" value="UniProtKB-UniRule"/>
</dbReference>
<feature type="active site" description="Proton donor" evidence="12">
    <location>
        <position position="126"/>
    </location>
</feature>
<evidence type="ECO:0000256" key="5">
    <source>
        <dbReference type="ARBA" id="ARBA00022679"/>
    </source>
</evidence>
<evidence type="ECO:0000259" key="13">
    <source>
        <dbReference type="Pfam" id="PF00275"/>
    </source>
</evidence>
<comment type="function">
    <text evidence="12">Cell wall formation. Adds enolpyruvyl to UDP-N-acetylglucosamine.</text>
</comment>
<dbReference type="InterPro" id="IPR001986">
    <property type="entry name" value="Enolpyruvate_Tfrase_dom"/>
</dbReference>
<dbReference type="InterPro" id="IPR013792">
    <property type="entry name" value="RNA3'P_cycl/enolpyr_Trfase_a/b"/>
</dbReference>
<evidence type="ECO:0000256" key="1">
    <source>
        <dbReference type="ARBA" id="ARBA00004496"/>
    </source>
</evidence>
<keyword evidence="3 12" id="KW-0963">Cytoplasm</keyword>
<dbReference type="UniPathway" id="UPA00219"/>
<accession>A0A1B2I4Y6</accession>
<dbReference type="GeneID" id="83057793"/>
<dbReference type="GO" id="GO:0005737">
    <property type="term" value="C:cytoplasm"/>
    <property type="evidence" value="ECO:0007669"/>
    <property type="project" value="UniProtKB-SubCell"/>
</dbReference>
<keyword evidence="4 12" id="KW-0132">Cell division</keyword>
<dbReference type="KEGG" id="cpor:BED41_08005"/>
<dbReference type="EC" id="2.5.1.7" evidence="12"/>
<dbReference type="GO" id="GO:0019277">
    <property type="term" value="P:UDP-N-acetylgalactosamine biosynthetic process"/>
    <property type="evidence" value="ECO:0007669"/>
    <property type="project" value="InterPro"/>
</dbReference>
<dbReference type="Pfam" id="PF00275">
    <property type="entry name" value="EPSP_synthase"/>
    <property type="match status" value="1"/>
</dbReference>
<dbReference type="CDD" id="cd01555">
    <property type="entry name" value="UdpNAET"/>
    <property type="match status" value="1"/>
</dbReference>
<evidence type="ECO:0000313" key="14">
    <source>
        <dbReference type="EMBL" id="ANZ45026.1"/>
    </source>
</evidence>
<dbReference type="PANTHER" id="PTHR43783:SF1">
    <property type="entry name" value="UDP-N-ACETYLGLUCOSAMINE 1-CARBOXYVINYLTRANSFERASE"/>
    <property type="match status" value="1"/>
</dbReference>
<keyword evidence="6 12" id="KW-0133">Cell shape</keyword>
<evidence type="ECO:0000256" key="9">
    <source>
        <dbReference type="ARBA" id="ARBA00023316"/>
    </source>
</evidence>
<feature type="domain" description="Enolpyruvate transferase" evidence="13">
    <location>
        <begin position="16"/>
        <end position="415"/>
    </location>
</feature>
<reference evidence="14" key="1">
    <citation type="submission" date="2016-08" db="EMBL/GenBank/DDBJ databases">
        <title>Complete genome of Cloacibacillus porcorum.</title>
        <authorList>
            <person name="Looft T."/>
            <person name="Bayles D.O."/>
            <person name="Alt D.P."/>
        </authorList>
    </citation>
    <scope>NUCLEOTIDE SEQUENCE [LARGE SCALE GENOMIC DNA]</scope>
    <source>
        <strain evidence="14">CL-84</strain>
    </source>
</reference>
<dbReference type="InterPro" id="IPR050068">
    <property type="entry name" value="MurA_subfamily"/>
</dbReference>
<feature type="modified residue" description="2-(S-cysteinyl)pyruvic acid O-phosphothioketal" evidence="12">
    <location>
        <position position="126"/>
    </location>
</feature>
<comment type="subcellular location">
    <subcellularLocation>
        <location evidence="1 12">Cytoplasm</location>
    </subcellularLocation>
</comment>
<dbReference type="GO" id="GO:0051301">
    <property type="term" value="P:cell division"/>
    <property type="evidence" value="ECO:0007669"/>
    <property type="project" value="UniProtKB-KW"/>
</dbReference>